<evidence type="ECO:0000259" key="2">
    <source>
        <dbReference type="PROSITE" id="PS51782"/>
    </source>
</evidence>
<evidence type="ECO:0000313" key="4">
    <source>
        <dbReference type="Proteomes" id="UP001595962"/>
    </source>
</evidence>
<feature type="signal peptide" evidence="1">
    <location>
        <begin position="1"/>
        <end position="20"/>
    </location>
</feature>
<evidence type="ECO:0000313" key="3">
    <source>
        <dbReference type="EMBL" id="MFC4656527.1"/>
    </source>
</evidence>
<dbReference type="InterPro" id="IPR036779">
    <property type="entry name" value="LysM_dom_sf"/>
</dbReference>
<dbReference type="SUPFAM" id="SSF54106">
    <property type="entry name" value="LysM domain"/>
    <property type="match status" value="1"/>
</dbReference>
<protein>
    <submittedName>
        <fullName evidence="3">LysM peptidoglycan-binding domain-containing protein</fullName>
    </submittedName>
</protein>
<name>A0ABV9JQQ9_9GAMM</name>
<proteinExistence type="predicted"/>
<accession>A0ABV9JQQ9</accession>
<dbReference type="InterPro" id="IPR018392">
    <property type="entry name" value="LysM"/>
</dbReference>
<organism evidence="3 4">
    <name type="scientific">Rheinheimera marina</name>
    <dbReference type="NCBI Taxonomy" id="1774958"/>
    <lineage>
        <taxon>Bacteria</taxon>
        <taxon>Pseudomonadati</taxon>
        <taxon>Pseudomonadota</taxon>
        <taxon>Gammaproteobacteria</taxon>
        <taxon>Chromatiales</taxon>
        <taxon>Chromatiaceae</taxon>
        <taxon>Rheinheimera</taxon>
    </lineage>
</organism>
<dbReference type="Gene3D" id="3.10.350.10">
    <property type="entry name" value="LysM domain"/>
    <property type="match status" value="1"/>
</dbReference>
<dbReference type="InterPro" id="IPR052196">
    <property type="entry name" value="Bact_Kbp"/>
</dbReference>
<reference evidence="4" key="1">
    <citation type="journal article" date="2019" name="Int. J. Syst. Evol. Microbiol.">
        <title>The Global Catalogue of Microorganisms (GCM) 10K type strain sequencing project: providing services to taxonomists for standard genome sequencing and annotation.</title>
        <authorList>
            <consortium name="The Broad Institute Genomics Platform"/>
            <consortium name="The Broad Institute Genome Sequencing Center for Infectious Disease"/>
            <person name="Wu L."/>
            <person name="Ma J."/>
        </authorList>
    </citation>
    <scope>NUCLEOTIDE SEQUENCE [LARGE SCALE GENOMIC DNA]</scope>
    <source>
        <strain evidence="4">DT28</strain>
    </source>
</reference>
<gene>
    <name evidence="3" type="ORF">ACFO3I_16025</name>
</gene>
<dbReference type="CDD" id="cd00118">
    <property type="entry name" value="LysM"/>
    <property type="match status" value="1"/>
</dbReference>
<feature type="chain" id="PRO_5045259515" evidence="1">
    <location>
        <begin position="21"/>
        <end position="395"/>
    </location>
</feature>
<dbReference type="Proteomes" id="UP001595962">
    <property type="component" value="Unassembled WGS sequence"/>
</dbReference>
<keyword evidence="1" id="KW-0732">Signal</keyword>
<dbReference type="SMART" id="SM00257">
    <property type="entry name" value="LysM"/>
    <property type="match status" value="1"/>
</dbReference>
<dbReference type="Pfam" id="PF01476">
    <property type="entry name" value="LysM"/>
    <property type="match status" value="1"/>
</dbReference>
<feature type="domain" description="LysM" evidence="2">
    <location>
        <begin position="31"/>
        <end position="79"/>
    </location>
</feature>
<keyword evidence="4" id="KW-1185">Reference proteome</keyword>
<dbReference type="RefSeq" id="WP_377335676.1">
    <property type="nucleotide sequence ID" value="NZ_JBHSGB010000016.1"/>
</dbReference>
<dbReference type="PANTHER" id="PTHR34700">
    <property type="entry name" value="POTASSIUM BINDING PROTEIN KBP"/>
    <property type="match status" value="1"/>
</dbReference>
<comment type="caution">
    <text evidence="3">The sequence shown here is derived from an EMBL/GenBank/DDBJ whole genome shotgun (WGS) entry which is preliminary data.</text>
</comment>
<dbReference type="EMBL" id="JBHSGB010000016">
    <property type="protein sequence ID" value="MFC4656527.1"/>
    <property type="molecule type" value="Genomic_DNA"/>
</dbReference>
<dbReference type="PANTHER" id="PTHR34700:SF4">
    <property type="entry name" value="PHAGE-LIKE ELEMENT PBSX PROTEIN XKDP"/>
    <property type="match status" value="1"/>
</dbReference>
<evidence type="ECO:0000256" key="1">
    <source>
        <dbReference type="SAM" id="SignalP"/>
    </source>
</evidence>
<sequence length="395" mass="42823">MKLQLIALIFGVLSTAPSSAQQLTLKADAPAQYQVKTGDTLWGIAGLYLAKPWLWPELWEVNPGVKNPDLIYPGDLLTLRFDAQGRPTLQREESEPLLSFASESVSATSDRVIKLKPRVRTLQRGSALDLLPGSLIQSFLVGHRLVAPAELEQSAYVVGATVAVKNAVSGHLIYVQGNLDTGQAYGVYRQADAVADPLTGDELGIELVPLARLKLLPPVSGQQEGLHRAELFDSRQEVRQGDWVMALRQSAAVPARFNRVALPASTKGLILSSASGFREFANWEVLLVNLGAEQGLMPGQLLSVLRPSPRVLDGTPPSYPQDSDAWQRLTGAWFSDREMPTEVVGKVMVLEPQAKASYVIVLDALMPLHLGDWVGGQDAGQHYLQTNGSTGADRP</sequence>
<dbReference type="PROSITE" id="PS51782">
    <property type="entry name" value="LYSM"/>
    <property type="match status" value="1"/>
</dbReference>